<dbReference type="Proteomes" id="UP000000271">
    <property type="component" value="Chromosome"/>
</dbReference>
<evidence type="ECO:0000313" key="1">
    <source>
        <dbReference type="EMBL" id="ADH98939.1"/>
    </source>
</evidence>
<accession>D6XT03</accession>
<dbReference type="AlphaFoldDB" id="D6XT03"/>
<name>D6XT03_BACIE</name>
<evidence type="ECO:0000313" key="2">
    <source>
        <dbReference type="Proteomes" id="UP000000271"/>
    </source>
</evidence>
<reference evidence="1" key="1">
    <citation type="submission" date="2009-10" db="EMBL/GenBank/DDBJ databases">
        <title>Complete sequence of Bacillus selenitireducens MLS10.</title>
        <authorList>
            <consortium name="US DOE Joint Genome Institute"/>
            <person name="Lucas S."/>
            <person name="Copeland A."/>
            <person name="Lapidus A."/>
            <person name="Glavina del Rio T."/>
            <person name="Dalin E."/>
            <person name="Tice H."/>
            <person name="Bruce D."/>
            <person name="Goodwin L."/>
            <person name="Pitluck S."/>
            <person name="Sims D."/>
            <person name="Brettin T."/>
            <person name="Detter J.C."/>
            <person name="Han C."/>
            <person name="Larimer F."/>
            <person name="Land M."/>
            <person name="Hauser L."/>
            <person name="Kyrpides N."/>
            <person name="Ovchinnikova G."/>
            <person name="Stolz J."/>
        </authorList>
    </citation>
    <scope>NUCLEOTIDE SEQUENCE [LARGE SCALE GENOMIC DNA]</scope>
    <source>
        <strain evidence="1">MLS10</strain>
    </source>
</reference>
<dbReference type="KEGG" id="bse:Bsel_1427"/>
<keyword evidence="2" id="KW-1185">Reference proteome</keyword>
<gene>
    <name evidence="1" type="ordered locus">Bsel_1427</name>
</gene>
<organism evidence="1 2">
    <name type="scientific">Bacillus selenitireducens (strain ATCC 700615 / DSM 15326 / MLS10)</name>
    <dbReference type="NCBI Taxonomy" id="439292"/>
    <lineage>
        <taxon>Bacteria</taxon>
        <taxon>Bacillati</taxon>
        <taxon>Bacillota</taxon>
        <taxon>Bacilli</taxon>
        <taxon>Bacillales</taxon>
        <taxon>Bacillaceae</taxon>
        <taxon>Salisediminibacterium</taxon>
    </lineage>
</organism>
<dbReference type="EMBL" id="CP001791">
    <property type="protein sequence ID" value="ADH98939.1"/>
    <property type="molecule type" value="Genomic_DNA"/>
</dbReference>
<sequence>MDKPLLLLKTPSRFAFQHKKHLSRFGTDAGLKGTRPFMIQFAQENPPFGLQA</sequence>
<proteinExistence type="predicted"/>
<dbReference type="HOGENOM" id="CLU_3076744_0_0_9"/>
<protein>
    <submittedName>
        <fullName evidence="1">Uncharacterized protein</fullName>
    </submittedName>
</protein>
<dbReference type="STRING" id="439292.Bsel_1427"/>